<comment type="caution">
    <text evidence="2">The sequence shown here is derived from an EMBL/GenBank/DDBJ whole genome shotgun (WGS) entry which is preliminary data.</text>
</comment>
<name>A0A4V2RJL3_SHIGR</name>
<dbReference type="RefSeq" id="WP_133032882.1">
    <property type="nucleotide sequence ID" value="NZ_BAABEI010000012.1"/>
</dbReference>
<keyword evidence="1" id="KW-0812">Transmembrane</keyword>
<keyword evidence="1" id="KW-0472">Membrane</keyword>
<dbReference type="EMBL" id="SLVX01000001">
    <property type="protein sequence ID" value="TCN48650.1"/>
    <property type="molecule type" value="Genomic_DNA"/>
</dbReference>
<gene>
    <name evidence="2" type="ORF">EV665_101387</name>
</gene>
<evidence type="ECO:0000256" key="1">
    <source>
        <dbReference type="SAM" id="Phobius"/>
    </source>
</evidence>
<proteinExistence type="predicted"/>
<keyword evidence="1" id="KW-1133">Transmembrane helix</keyword>
<dbReference type="Proteomes" id="UP000295351">
    <property type="component" value="Unassembled WGS sequence"/>
</dbReference>
<dbReference type="AlphaFoldDB" id="A0A4V2RJL3"/>
<evidence type="ECO:0000313" key="2">
    <source>
        <dbReference type="EMBL" id="TCN48650.1"/>
    </source>
</evidence>
<feature type="transmembrane region" description="Helical" evidence="1">
    <location>
        <begin position="6"/>
        <end position="26"/>
    </location>
</feature>
<organism evidence="2 3">
    <name type="scientific">Shinella granuli</name>
    <dbReference type="NCBI Taxonomy" id="323621"/>
    <lineage>
        <taxon>Bacteria</taxon>
        <taxon>Pseudomonadati</taxon>
        <taxon>Pseudomonadota</taxon>
        <taxon>Alphaproteobacteria</taxon>
        <taxon>Hyphomicrobiales</taxon>
        <taxon>Rhizobiaceae</taxon>
        <taxon>Shinella</taxon>
    </lineage>
</organism>
<sequence length="174" mass="19769">MAATVIPLIALAVIVFVLWIAIRANIEARKNPYRVESATRTEAERRRIAESLRDALSRKPLGAALAERLWHKLTNEMPGNGVIYDHHRDFCGQGLIRTEDGVMLADVQDGGAYFGPPIAEWKSEEDFVAFLARQSDFSMSGWDAGEPAFFTEDDWYRNNQRLTRAVLERYLARL</sequence>
<reference evidence="2 3" key="1">
    <citation type="submission" date="2019-03" db="EMBL/GenBank/DDBJ databases">
        <title>Genomic Encyclopedia of Type Strains, Phase IV (KMG-IV): sequencing the most valuable type-strain genomes for metagenomic binning, comparative biology and taxonomic classification.</title>
        <authorList>
            <person name="Goeker M."/>
        </authorList>
    </citation>
    <scope>NUCLEOTIDE SEQUENCE [LARGE SCALE GENOMIC DNA]</scope>
    <source>
        <strain evidence="2 3">DSM 18401</strain>
    </source>
</reference>
<keyword evidence="3" id="KW-1185">Reference proteome</keyword>
<evidence type="ECO:0000313" key="3">
    <source>
        <dbReference type="Proteomes" id="UP000295351"/>
    </source>
</evidence>
<accession>A0A4V2RJL3</accession>
<protein>
    <submittedName>
        <fullName evidence="2">Uncharacterized protein</fullName>
    </submittedName>
</protein>